<dbReference type="SUPFAM" id="SSF51905">
    <property type="entry name" value="FAD/NAD(P)-binding domain"/>
    <property type="match status" value="1"/>
</dbReference>
<dbReference type="InterPro" id="IPR001155">
    <property type="entry name" value="OxRdtase_FMN_N"/>
</dbReference>
<dbReference type="Gene3D" id="3.30.9.20">
    <property type="match status" value="1"/>
</dbReference>
<dbReference type="Pfam" id="PF01494">
    <property type="entry name" value="FAD_binding_3"/>
    <property type="match status" value="1"/>
</dbReference>
<name>A0A6J4IWT7_9PROT</name>
<dbReference type="PANTHER" id="PTHR43303:SF3">
    <property type="entry name" value="BLR3436 PROTEIN"/>
    <property type="match status" value="1"/>
</dbReference>
<gene>
    <name evidence="4" type="ORF">AVDCRST_MAG08-2753</name>
</gene>
<feature type="domain" description="NADH:flavin oxidoreductase/NADH oxidase N-terminal" evidence="2">
    <location>
        <begin position="391"/>
        <end position="724"/>
    </location>
</feature>
<dbReference type="GO" id="GO:0010181">
    <property type="term" value="F:FMN binding"/>
    <property type="evidence" value="ECO:0007669"/>
    <property type="project" value="InterPro"/>
</dbReference>
<keyword evidence="4" id="KW-0560">Oxidoreductase</keyword>
<feature type="domain" description="FAD-binding" evidence="3">
    <location>
        <begin position="127"/>
        <end position="315"/>
    </location>
</feature>
<dbReference type="InterPro" id="IPR013785">
    <property type="entry name" value="Aldolase_TIM"/>
</dbReference>
<dbReference type="GO" id="GO:0050661">
    <property type="term" value="F:NADP binding"/>
    <property type="evidence" value="ECO:0007669"/>
    <property type="project" value="InterPro"/>
</dbReference>
<dbReference type="PANTHER" id="PTHR43303">
    <property type="entry name" value="NADPH DEHYDROGENASE C23G7.10C-RELATED"/>
    <property type="match status" value="1"/>
</dbReference>
<evidence type="ECO:0000313" key="4">
    <source>
        <dbReference type="EMBL" id="CAA9262171.1"/>
    </source>
</evidence>
<dbReference type="GO" id="GO:0018673">
    <property type="term" value="F:anthraniloyl-CoA monooxygenase activity"/>
    <property type="evidence" value="ECO:0007669"/>
    <property type="project" value="UniProtKB-EC"/>
</dbReference>
<dbReference type="NCBIfam" id="NF006101">
    <property type="entry name" value="PRK08255.1"/>
    <property type="match status" value="1"/>
</dbReference>
<evidence type="ECO:0000256" key="1">
    <source>
        <dbReference type="SAM" id="MobiDB-lite"/>
    </source>
</evidence>
<dbReference type="InterPro" id="IPR002938">
    <property type="entry name" value="FAD-bd"/>
</dbReference>
<dbReference type="CDD" id="cd02932">
    <property type="entry name" value="OYE_YqiM_FMN"/>
    <property type="match status" value="1"/>
</dbReference>
<dbReference type="PRINTS" id="PR00420">
    <property type="entry name" value="RNGMNOXGNASE"/>
</dbReference>
<dbReference type="AlphaFoldDB" id="A0A6J4IWT7"/>
<dbReference type="SUPFAM" id="SSF51395">
    <property type="entry name" value="FMN-linked oxidoreductases"/>
    <property type="match status" value="1"/>
</dbReference>
<evidence type="ECO:0000259" key="2">
    <source>
        <dbReference type="Pfam" id="PF00724"/>
    </source>
</evidence>
<evidence type="ECO:0000259" key="3">
    <source>
        <dbReference type="Pfam" id="PF01494"/>
    </source>
</evidence>
<protein>
    <submittedName>
        <fullName evidence="4">Anthraniloyl-CoA monooxygenase</fullName>
        <ecNumber evidence="4">1.14.13.40</ecNumber>
    </submittedName>
</protein>
<dbReference type="Gene3D" id="3.50.50.60">
    <property type="entry name" value="FAD/NAD(P)-binding domain"/>
    <property type="match status" value="1"/>
</dbReference>
<proteinExistence type="predicted"/>
<sequence>MRIAVIGGGPAGLYFAILMKRDRPQAHVTVVERNRADDTFGFGVVFSDQALDAFRDADPPSYRAIADSFAYWDDVEVRFGGAVHRIGGNGFCGCSRRALLLRLHERARALGVELEFRRDAAPEDFPDADLVVAADGINSPIRERWRDHFAPEVDLRPNRFAWMGSTRPFDAFTFFFKERPEGIFVAHCYQYEAGASTWVLETDPDTFARAGLDAMDEGASARFMEDVFREELAGHRLQTNRSLWRRFPMIRCARWTRGNVVLLGDAKATAHFSIGSGTKLAMEDAIALHAAFMAGGGVPECLARFEAARREDVERTQHAADVSLVWFEQIRRFRGLHPTRFAFGLMTRAKAITWDNLELRAPAFVGQVREAFAEEERARGVPADLARPPAFQPFRLRGMTLANRLVVSPMCQYSAEDGLPGDFHLVHYGARGMGGAGLLFTEMTCVSPGARITPGCTGLWNDAQEAAWTRIVGFVHAQGETRVALQLGHAGRKGATRLMWEGMDRPLPPEQRWPTLSASALPYFPDSPTPRAMTRVDMDAVKADFVAATRRAVRCGFDMLELHCAHGYLLASFLSPLTNRRADEYGGAVENRLRFPLEVFDAVRAAWPADRPMSVRLSATDWADGGLSEGDLLAIARAFAAHGCDLLDVSTGQTVHDSAPSYGRMFQVPWSDMIRQEAGIATVCVGNITTADQANTILAAGRADLVALARPHLTDPMFALRAAAQYGVSDVSCPVQYGWGRDALMRNAAREREELRDLRLKARPTRHAPAATLPRAAE</sequence>
<keyword evidence="4" id="KW-0503">Monooxygenase</keyword>
<dbReference type="EMBL" id="CADCTG010000202">
    <property type="protein sequence ID" value="CAA9262171.1"/>
    <property type="molecule type" value="Genomic_DNA"/>
</dbReference>
<dbReference type="GO" id="GO:0071949">
    <property type="term" value="F:FAD binding"/>
    <property type="evidence" value="ECO:0007669"/>
    <property type="project" value="InterPro"/>
</dbReference>
<accession>A0A6J4IWT7</accession>
<dbReference type="GO" id="GO:0003959">
    <property type="term" value="F:NADPH dehydrogenase activity"/>
    <property type="evidence" value="ECO:0007669"/>
    <property type="project" value="InterPro"/>
</dbReference>
<dbReference type="InterPro" id="IPR044152">
    <property type="entry name" value="YqjM-like"/>
</dbReference>
<reference evidence="4" key="1">
    <citation type="submission" date="2020-02" db="EMBL/GenBank/DDBJ databases">
        <authorList>
            <person name="Meier V. D."/>
        </authorList>
    </citation>
    <scope>NUCLEOTIDE SEQUENCE</scope>
    <source>
        <strain evidence="4">AVDCRST_MAG08</strain>
    </source>
</reference>
<dbReference type="Gene3D" id="3.20.20.70">
    <property type="entry name" value="Aldolase class I"/>
    <property type="match status" value="1"/>
</dbReference>
<dbReference type="Pfam" id="PF00724">
    <property type="entry name" value="Oxidored_FMN"/>
    <property type="match status" value="1"/>
</dbReference>
<dbReference type="EC" id="1.14.13.40" evidence="4"/>
<dbReference type="InterPro" id="IPR036188">
    <property type="entry name" value="FAD/NAD-bd_sf"/>
</dbReference>
<organism evidence="4">
    <name type="scientific">uncultured Acetobacteraceae bacterium</name>
    <dbReference type="NCBI Taxonomy" id="169975"/>
    <lineage>
        <taxon>Bacteria</taxon>
        <taxon>Pseudomonadati</taxon>
        <taxon>Pseudomonadota</taxon>
        <taxon>Alphaproteobacteria</taxon>
        <taxon>Acetobacterales</taxon>
        <taxon>Acetobacteraceae</taxon>
        <taxon>environmental samples</taxon>
    </lineage>
</organism>
<feature type="region of interest" description="Disordered" evidence="1">
    <location>
        <begin position="756"/>
        <end position="778"/>
    </location>
</feature>